<reference evidence="6 7" key="1">
    <citation type="submission" date="2024-01" db="EMBL/GenBank/DDBJ databases">
        <title>The complete chloroplast genome sequence of Lithospermum erythrorhizon: insights into the phylogenetic relationship among Boraginaceae species and the maternal lineages of purple gromwells.</title>
        <authorList>
            <person name="Okada T."/>
            <person name="Watanabe K."/>
        </authorList>
    </citation>
    <scope>NUCLEOTIDE SEQUENCE [LARGE SCALE GENOMIC DNA]</scope>
</reference>
<dbReference type="InterPro" id="IPR036093">
    <property type="entry name" value="NAC_dom_sf"/>
</dbReference>
<sequence>MAACDGKQVLDLPSGYCFNPTDYESIHYLKQKVLGRELPADIIPAINLYTCHPQDIPYENNMRINNLAIREHIIYEFNVEEAAFEPQDLNDNVKQKMEQFVLCKVCIMETVEGIISEELN</sequence>
<dbReference type="PANTHER" id="PTHR31719">
    <property type="entry name" value="NAC TRANSCRIPTION FACTOR 56"/>
    <property type="match status" value="1"/>
</dbReference>
<dbReference type="GO" id="GO:0003677">
    <property type="term" value="F:DNA binding"/>
    <property type="evidence" value="ECO:0007669"/>
    <property type="project" value="UniProtKB-KW"/>
</dbReference>
<organism evidence="6 7">
    <name type="scientific">Lithospermum erythrorhizon</name>
    <name type="common">Purple gromwell</name>
    <name type="synonym">Lithospermum officinale var. erythrorhizon</name>
    <dbReference type="NCBI Taxonomy" id="34254"/>
    <lineage>
        <taxon>Eukaryota</taxon>
        <taxon>Viridiplantae</taxon>
        <taxon>Streptophyta</taxon>
        <taxon>Embryophyta</taxon>
        <taxon>Tracheophyta</taxon>
        <taxon>Spermatophyta</taxon>
        <taxon>Magnoliopsida</taxon>
        <taxon>eudicotyledons</taxon>
        <taxon>Gunneridae</taxon>
        <taxon>Pentapetalae</taxon>
        <taxon>asterids</taxon>
        <taxon>lamiids</taxon>
        <taxon>Boraginales</taxon>
        <taxon>Boraginaceae</taxon>
        <taxon>Boraginoideae</taxon>
        <taxon>Lithospermeae</taxon>
        <taxon>Lithospermum</taxon>
    </lineage>
</organism>
<evidence type="ECO:0000256" key="4">
    <source>
        <dbReference type="ARBA" id="ARBA00023242"/>
    </source>
</evidence>
<evidence type="ECO:0000256" key="2">
    <source>
        <dbReference type="ARBA" id="ARBA00023125"/>
    </source>
</evidence>
<dbReference type="InterPro" id="IPR003441">
    <property type="entry name" value="NAC-dom"/>
</dbReference>
<keyword evidence="4" id="KW-0539">Nucleus</keyword>
<name>A0AAV3R366_LITER</name>
<dbReference type="GO" id="GO:0006355">
    <property type="term" value="P:regulation of DNA-templated transcription"/>
    <property type="evidence" value="ECO:0007669"/>
    <property type="project" value="InterPro"/>
</dbReference>
<dbReference type="Proteomes" id="UP001454036">
    <property type="component" value="Unassembled WGS sequence"/>
</dbReference>
<dbReference type="AlphaFoldDB" id="A0AAV3R366"/>
<dbReference type="PANTHER" id="PTHR31719:SF130">
    <property type="entry name" value="NAC DOMAIN-CONTAINING PROTEIN 18"/>
    <property type="match status" value="1"/>
</dbReference>
<comment type="caution">
    <text evidence="6">The sequence shown here is derived from an EMBL/GenBank/DDBJ whole genome shotgun (WGS) entry which is preliminary data.</text>
</comment>
<keyword evidence="1" id="KW-0805">Transcription regulation</keyword>
<evidence type="ECO:0000256" key="3">
    <source>
        <dbReference type="ARBA" id="ARBA00023163"/>
    </source>
</evidence>
<keyword evidence="3" id="KW-0804">Transcription</keyword>
<accession>A0AAV3R366</accession>
<evidence type="ECO:0000256" key="1">
    <source>
        <dbReference type="ARBA" id="ARBA00023015"/>
    </source>
</evidence>
<keyword evidence="2" id="KW-0238">DNA-binding</keyword>
<evidence type="ECO:0000259" key="5">
    <source>
        <dbReference type="Pfam" id="PF02365"/>
    </source>
</evidence>
<keyword evidence="7" id="KW-1185">Reference proteome</keyword>
<evidence type="ECO:0000313" key="6">
    <source>
        <dbReference type="EMBL" id="GAA0168822.1"/>
    </source>
</evidence>
<protein>
    <recommendedName>
        <fullName evidence="5">NAC domain-containing protein</fullName>
    </recommendedName>
</protein>
<dbReference type="EMBL" id="BAABME010006604">
    <property type="protein sequence ID" value="GAA0168822.1"/>
    <property type="molecule type" value="Genomic_DNA"/>
</dbReference>
<dbReference type="Pfam" id="PF02365">
    <property type="entry name" value="NAM"/>
    <property type="match status" value="1"/>
</dbReference>
<gene>
    <name evidence="6" type="ORF">LIER_23449</name>
</gene>
<feature type="domain" description="NAC" evidence="5">
    <location>
        <begin position="13"/>
        <end position="62"/>
    </location>
</feature>
<proteinExistence type="predicted"/>
<dbReference type="Gene3D" id="2.170.150.80">
    <property type="entry name" value="NAC domain"/>
    <property type="match status" value="1"/>
</dbReference>
<dbReference type="SUPFAM" id="SSF101941">
    <property type="entry name" value="NAC domain"/>
    <property type="match status" value="1"/>
</dbReference>
<evidence type="ECO:0000313" key="7">
    <source>
        <dbReference type="Proteomes" id="UP001454036"/>
    </source>
</evidence>